<evidence type="ECO:0000256" key="5">
    <source>
        <dbReference type="ARBA" id="ARBA00022927"/>
    </source>
</evidence>
<dbReference type="EMBL" id="KV454408">
    <property type="protein sequence ID" value="ODQ66791.1"/>
    <property type="molecule type" value="Genomic_DNA"/>
</dbReference>
<gene>
    <name evidence="10" type="ORF">NADFUDRAFT_46156</name>
</gene>
<feature type="region of interest" description="Disordered" evidence="8">
    <location>
        <begin position="393"/>
        <end position="413"/>
    </location>
</feature>
<evidence type="ECO:0000256" key="6">
    <source>
        <dbReference type="ARBA" id="ARBA00023006"/>
    </source>
</evidence>
<feature type="domain" description="Atg29 N-terminal" evidence="9">
    <location>
        <begin position="59"/>
        <end position="112"/>
    </location>
</feature>
<dbReference type="STRING" id="857566.A0A1E3PMW8"/>
<evidence type="ECO:0000256" key="7">
    <source>
        <dbReference type="ARBA" id="ARBA00060351"/>
    </source>
</evidence>
<evidence type="ECO:0000256" key="4">
    <source>
        <dbReference type="ARBA" id="ARBA00022448"/>
    </source>
</evidence>
<name>A0A1E3PMW8_9ASCO</name>
<reference evidence="10 11" key="1">
    <citation type="journal article" date="2016" name="Proc. Natl. Acad. Sci. U.S.A.">
        <title>Comparative genomics of biotechnologically important yeasts.</title>
        <authorList>
            <person name="Riley R."/>
            <person name="Haridas S."/>
            <person name="Wolfe K.H."/>
            <person name="Lopes M.R."/>
            <person name="Hittinger C.T."/>
            <person name="Goeker M."/>
            <person name="Salamov A.A."/>
            <person name="Wisecaver J.H."/>
            <person name="Long T.M."/>
            <person name="Calvey C.H."/>
            <person name="Aerts A.L."/>
            <person name="Barry K.W."/>
            <person name="Choi C."/>
            <person name="Clum A."/>
            <person name="Coughlan A.Y."/>
            <person name="Deshpande S."/>
            <person name="Douglass A.P."/>
            <person name="Hanson S.J."/>
            <person name="Klenk H.-P."/>
            <person name="LaButti K.M."/>
            <person name="Lapidus A."/>
            <person name="Lindquist E.A."/>
            <person name="Lipzen A.M."/>
            <person name="Meier-Kolthoff J.P."/>
            <person name="Ohm R.A."/>
            <person name="Otillar R.P."/>
            <person name="Pangilinan J.L."/>
            <person name="Peng Y."/>
            <person name="Rokas A."/>
            <person name="Rosa C.A."/>
            <person name="Scheuner C."/>
            <person name="Sibirny A.A."/>
            <person name="Slot J.C."/>
            <person name="Stielow J.B."/>
            <person name="Sun H."/>
            <person name="Kurtzman C.P."/>
            <person name="Blackwell M."/>
            <person name="Grigoriev I.V."/>
            <person name="Jeffries T.W."/>
        </authorList>
    </citation>
    <scope>NUCLEOTIDE SEQUENCE [LARGE SCALE GENOMIC DNA]</scope>
    <source>
        <strain evidence="10 11">DSM 6958</strain>
    </source>
</reference>
<evidence type="ECO:0000256" key="2">
    <source>
        <dbReference type="ARBA" id="ARBA00010082"/>
    </source>
</evidence>
<feature type="compositionally biased region" description="Polar residues" evidence="8">
    <location>
        <begin position="203"/>
        <end position="212"/>
    </location>
</feature>
<feature type="compositionally biased region" description="Polar residues" evidence="8">
    <location>
        <begin position="28"/>
        <end position="55"/>
    </location>
</feature>
<dbReference type="FunFam" id="1.10.10.2570:FF:000001">
    <property type="entry name" value="Autophagy-related protein 29"/>
    <property type="match status" value="1"/>
</dbReference>
<feature type="compositionally biased region" description="Polar residues" evidence="8">
    <location>
        <begin position="269"/>
        <end position="289"/>
    </location>
</feature>
<evidence type="ECO:0000256" key="3">
    <source>
        <dbReference type="ARBA" id="ARBA00013784"/>
    </source>
</evidence>
<evidence type="ECO:0000256" key="1">
    <source>
        <dbReference type="ARBA" id="ARBA00004329"/>
    </source>
</evidence>
<dbReference type="Proteomes" id="UP000095009">
    <property type="component" value="Unassembled WGS sequence"/>
</dbReference>
<comment type="similarity">
    <text evidence="2">Belongs to the ATG29 family.</text>
</comment>
<keyword evidence="11" id="KW-1185">Reference proteome</keyword>
<feature type="region of interest" description="Disordered" evidence="8">
    <location>
        <begin position="1"/>
        <end position="55"/>
    </location>
</feature>
<comment type="subcellular location">
    <subcellularLocation>
        <location evidence="1">Preautophagosomal structure</location>
    </subcellularLocation>
</comment>
<dbReference type="AlphaFoldDB" id="A0A1E3PMW8"/>
<dbReference type="GO" id="GO:0000407">
    <property type="term" value="C:phagophore assembly site"/>
    <property type="evidence" value="ECO:0007669"/>
    <property type="project" value="UniProtKB-SubCell"/>
</dbReference>
<evidence type="ECO:0000259" key="9">
    <source>
        <dbReference type="Pfam" id="PF18388"/>
    </source>
</evidence>
<sequence>MTDRLNSRLNQSSTTEDQWEIHTPSPYSPATQLLPQPQSHSNHIQQRQQHNDNNGDSNYVVYLRFPFPRNGFVDPPQAHWNADKERRLWEYLSRTLRRADIDWGKLAQNFDVPLPFILKQAAWLYEKELEQVRLQMQRVIRPNSSSPKPSKVATNPREKERTVDSLDKEGYLSPTEDHNQFLLRHQTGSGGKECQSPGHRVSFFSQIGNSGKTDPLQKEENKQNGGEDLPTNRDEPNKNSKRLQSSPLPSESDKVGVYDRNPTRRIGSPITNYNYDVSLHNNTSTNKNADCNDDGDYEEDKGDEDKDEEDDDDDEDDDDYGSFTTPGYGFESVRLLASSAILNKAPLVISDDEDDGAFLPIDSQNEDEDEEQAGQYLDEDGDKFGQLNERQHKLKEENLGVDDDPEAEAERERAAKILDSSLRNFADPARRSIGHNQKYGEDKLTDSALQEVLDARLR</sequence>
<feature type="region of interest" description="Disordered" evidence="8">
    <location>
        <begin position="140"/>
        <end position="174"/>
    </location>
</feature>
<keyword evidence="5" id="KW-0653">Protein transport</keyword>
<keyword evidence="6" id="KW-0072">Autophagy</keyword>
<dbReference type="InterPro" id="IPR039113">
    <property type="entry name" value="ATG29"/>
</dbReference>
<feature type="region of interest" description="Disordered" evidence="8">
    <location>
        <begin position="186"/>
        <end position="328"/>
    </location>
</feature>
<feature type="compositionally biased region" description="Acidic residues" evidence="8">
    <location>
        <begin position="291"/>
        <end position="320"/>
    </location>
</feature>
<dbReference type="PANTHER" id="PTHR40012">
    <property type="entry name" value="AUTOPHAGY-RELATED PROTEIN 29"/>
    <property type="match status" value="1"/>
</dbReference>
<dbReference type="OrthoDB" id="21072at2759"/>
<proteinExistence type="inferred from homology"/>
<dbReference type="GO" id="GO:0000045">
    <property type="term" value="P:autophagosome assembly"/>
    <property type="evidence" value="ECO:0007669"/>
    <property type="project" value="InterPro"/>
</dbReference>
<accession>A0A1E3PMW8</accession>
<feature type="compositionally biased region" description="Acidic residues" evidence="8">
    <location>
        <begin position="364"/>
        <end position="375"/>
    </location>
</feature>
<evidence type="ECO:0000256" key="8">
    <source>
        <dbReference type="SAM" id="MobiDB-lite"/>
    </source>
</evidence>
<dbReference type="PANTHER" id="PTHR40012:SF1">
    <property type="entry name" value="AUTOPHAGY-RELATED PROTEIN 29"/>
    <property type="match status" value="1"/>
</dbReference>
<dbReference type="InterPro" id="IPR039362">
    <property type="entry name" value="ATG29_sf"/>
</dbReference>
<dbReference type="GO" id="GO:0015031">
    <property type="term" value="P:protein transport"/>
    <property type="evidence" value="ECO:0007669"/>
    <property type="project" value="UniProtKB-KW"/>
</dbReference>
<dbReference type="InterPro" id="IPR040666">
    <property type="entry name" value="Atg29_N"/>
</dbReference>
<feature type="region of interest" description="Disordered" evidence="8">
    <location>
        <begin position="348"/>
        <end position="375"/>
    </location>
</feature>
<feature type="compositionally biased region" description="Basic and acidic residues" evidence="8">
    <location>
        <begin position="156"/>
        <end position="174"/>
    </location>
</feature>
<dbReference type="Gene3D" id="1.10.10.2570">
    <property type="match status" value="1"/>
</dbReference>
<evidence type="ECO:0000313" key="11">
    <source>
        <dbReference type="Proteomes" id="UP000095009"/>
    </source>
</evidence>
<comment type="function">
    <text evidence="7">Plays a role in autophagy. Functions at the preautophagosomal structure (PAS) in order to form normal autophagosomes under starvation conditions. Also plays a role in mitophagy and regulation of filamentous growth.</text>
</comment>
<dbReference type="Pfam" id="PF18388">
    <property type="entry name" value="ATG29_N"/>
    <property type="match status" value="1"/>
</dbReference>
<feature type="compositionally biased region" description="Polar residues" evidence="8">
    <location>
        <begin position="7"/>
        <end position="16"/>
    </location>
</feature>
<keyword evidence="4" id="KW-0813">Transport</keyword>
<protein>
    <recommendedName>
        <fullName evidence="3">Autophagy-related protein 29</fullName>
    </recommendedName>
</protein>
<evidence type="ECO:0000313" key="10">
    <source>
        <dbReference type="EMBL" id="ODQ66791.1"/>
    </source>
</evidence>
<organism evidence="10 11">
    <name type="scientific">Nadsonia fulvescens var. elongata DSM 6958</name>
    <dbReference type="NCBI Taxonomy" id="857566"/>
    <lineage>
        <taxon>Eukaryota</taxon>
        <taxon>Fungi</taxon>
        <taxon>Dikarya</taxon>
        <taxon>Ascomycota</taxon>
        <taxon>Saccharomycotina</taxon>
        <taxon>Dipodascomycetes</taxon>
        <taxon>Dipodascales</taxon>
        <taxon>Dipodascales incertae sedis</taxon>
        <taxon>Nadsonia</taxon>
    </lineage>
</organism>